<dbReference type="Proteomes" id="UP000789706">
    <property type="component" value="Unassembled WGS sequence"/>
</dbReference>
<organism evidence="7 8">
    <name type="scientific">Diversispora eburnea</name>
    <dbReference type="NCBI Taxonomy" id="1213867"/>
    <lineage>
        <taxon>Eukaryota</taxon>
        <taxon>Fungi</taxon>
        <taxon>Fungi incertae sedis</taxon>
        <taxon>Mucoromycota</taxon>
        <taxon>Glomeromycotina</taxon>
        <taxon>Glomeromycetes</taxon>
        <taxon>Diversisporales</taxon>
        <taxon>Diversisporaceae</taxon>
        <taxon>Diversispora</taxon>
    </lineage>
</organism>
<keyword evidence="2" id="KW-0808">Transferase</keyword>
<evidence type="ECO:0000256" key="5">
    <source>
        <dbReference type="ARBA" id="ARBA00022840"/>
    </source>
</evidence>
<accession>A0A9N9GXY3</accession>
<dbReference type="Gene3D" id="1.10.510.10">
    <property type="entry name" value="Transferase(Phosphotransferase) domain 1"/>
    <property type="match status" value="1"/>
</dbReference>
<comment type="caution">
    <text evidence="7">The sequence shown here is derived from an EMBL/GenBank/DDBJ whole genome shotgun (WGS) entry which is preliminary data.</text>
</comment>
<dbReference type="EMBL" id="CAJVPK010005169">
    <property type="protein sequence ID" value="CAG8642488.1"/>
    <property type="molecule type" value="Genomic_DNA"/>
</dbReference>
<dbReference type="InterPro" id="IPR011009">
    <property type="entry name" value="Kinase-like_dom_sf"/>
</dbReference>
<proteinExistence type="predicted"/>
<evidence type="ECO:0000313" key="7">
    <source>
        <dbReference type="EMBL" id="CAG8642488.1"/>
    </source>
</evidence>
<keyword evidence="8" id="KW-1185">Reference proteome</keyword>
<dbReference type="PANTHER" id="PTHR46485:SF5">
    <property type="entry name" value="CENTER DIVIDER, ISOFORM A"/>
    <property type="match status" value="1"/>
</dbReference>
<feature type="domain" description="Protein kinase" evidence="6">
    <location>
        <begin position="1"/>
        <end position="83"/>
    </location>
</feature>
<evidence type="ECO:0000256" key="4">
    <source>
        <dbReference type="ARBA" id="ARBA00022777"/>
    </source>
</evidence>
<dbReference type="GO" id="GO:0004674">
    <property type="term" value="F:protein serine/threonine kinase activity"/>
    <property type="evidence" value="ECO:0007669"/>
    <property type="project" value="UniProtKB-KW"/>
</dbReference>
<keyword evidence="5" id="KW-0067">ATP-binding</keyword>
<dbReference type="GO" id="GO:0005524">
    <property type="term" value="F:ATP binding"/>
    <property type="evidence" value="ECO:0007669"/>
    <property type="project" value="UniProtKB-KW"/>
</dbReference>
<dbReference type="OrthoDB" id="6718656at2759"/>
<evidence type="ECO:0000256" key="3">
    <source>
        <dbReference type="ARBA" id="ARBA00022741"/>
    </source>
</evidence>
<dbReference type="GO" id="GO:0030036">
    <property type="term" value="P:actin cytoskeleton organization"/>
    <property type="evidence" value="ECO:0007669"/>
    <property type="project" value="TreeGrafter"/>
</dbReference>
<dbReference type="GO" id="GO:0005634">
    <property type="term" value="C:nucleus"/>
    <property type="evidence" value="ECO:0007669"/>
    <property type="project" value="TreeGrafter"/>
</dbReference>
<sequence>MSWSDPNSKTKNYAFILDYAKDGDLHHFLNKNFVKITWKEKLNFLSDIVRAIRRIHNKKILYRDLHSGNILIKNTAFISDLGF</sequence>
<keyword evidence="3" id="KW-0547">Nucleotide-binding</keyword>
<feature type="non-terminal residue" evidence="7">
    <location>
        <position position="83"/>
    </location>
</feature>
<reference evidence="7" key="1">
    <citation type="submission" date="2021-06" db="EMBL/GenBank/DDBJ databases">
        <authorList>
            <person name="Kallberg Y."/>
            <person name="Tangrot J."/>
            <person name="Rosling A."/>
        </authorList>
    </citation>
    <scope>NUCLEOTIDE SEQUENCE</scope>
    <source>
        <strain evidence="7">AZ414A</strain>
    </source>
</reference>
<dbReference type="GO" id="GO:0005737">
    <property type="term" value="C:cytoplasm"/>
    <property type="evidence" value="ECO:0007669"/>
    <property type="project" value="TreeGrafter"/>
</dbReference>
<dbReference type="AlphaFoldDB" id="A0A9N9GXY3"/>
<keyword evidence="1" id="KW-0723">Serine/threonine-protein kinase</keyword>
<evidence type="ECO:0000256" key="1">
    <source>
        <dbReference type="ARBA" id="ARBA00022527"/>
    </source>
</evidence>
<keyword evidence="4" id="KW-0418">Kinase</keyword>
<evidence type="ECO:0000313" key="8">
    <source>
        <dbReference type="Proteomes" id="UP000789706"/>
    </source>
</evidence>
<dbReference type="InterPro" id="IPR000719">
    <property type="entry name" value="Prot_kinase_dom"/>
</dbReference>
<gene>
    <name evidence="7" type="ORF">DEBURN_LOCUS11209</name>
</gene>
<name>A0A9N9GXY3_9GLOM</name>
<evidence type="ECO:0000256" key="2">
    <source>
        <dbReference type="ARBA" id="ARBA00022679"/>
    </source>
</evidence>
<dbReference type="InterPro" id="IPR050940">
    <property type="entry name" value="Actin_reg-Ser/Thr_kinase"/>
</dbReference>
<evidence type="ECO:0000259" key="6">
    <source>
        <dbReference type="PROSITE" id="PS50011"/>
    </source>
</evidence>
<dbReference type="Pfam" id="PF00069">
    <property type="entry name" value="Pkinase"/>
    <property type="match status" value="1"/>
</dbReference>
<dbReference type="PROSITE" id="PS50011">
    <property type="entry name" value="PROTEIN_KINASE_DOM"/>
    <property type="match status" value="1"/>
</dbReference>
<protein>
    <submittedName>
        <fullName evidence="7">1204_t:CDS:1</fullName>
    </submittedName>
</protein>
<dbReference type="PANTHER" id="PTHR46485">
    <property type="entry name" value="LIM DOMAIN KINASE 1"/>
    <property type="match status" value="1"/>
</dbReference>
<dbReference type="SUPFAM" id="SSF56112">
    <property type="entry name" value="Protein kinase-like (PK-like)"/>
    <property type="match status" value="1"/>
</dbReference>